<keyword evidence="1" id="KW-1133">Transmembrane helix</keyword>
<reference evidence="2 3" key="1">
    <citation type="journal article" date="2018" name="Elife">
        <title>Discovery and characterization of a prevalent human gut bacterial enzyme sufficient for the inactivation of a family of plant toxins.</title>
        <authorList>
            <person name="Koppel N."/>
            <person name="Bisanz J.E."/>
            <person name="Pandelia M.E."/>
            <person name="Turnbaugh P.J."/>
            <person name="Balskus E.P."/>
        </authorList>
    </citation>
    <scope>NUCLEOTIDE SEQUENCE [LARGE SCALE GENOMIC DNA]</scope>
    <source>
        <strain evidence="2 3">OB21 GAM 11</strain>
    </source>
</reference>
<dbReference type="Proteomes" id="UP000253805">
    <property type="component" value="Unassembled WGS sequence"/>
</dbReference>
<keyword evidence="1" id="KW-0472">Membrane</keyword>
<organism evidence="2 3">
    <name type="scientific">Adlercreutzia equolifaciens subsp. celatus</name>
    <dbReference type="NCBI Taxonomy" id="394340"/>
    <lineage>
        <taxon>Bacteria</taxon>
        <taxon>Bacillati</taxon>
        <taxon>Actinomycetota</taxon>
        <taxon>Coriobacteriia</taxon>
        <taxon>Eggerthellales</taxon>
        <taxon>Eggerthellaceae</taxon>
        <taxon>Adlercreutzia</taxon>
    </lineage>
</organism>
<sequence>MGDKTPERKGLLWWIEHENTNEAWTMKNPWAVGAIVLTILIVLCMLATFFWGLPRPVANVIVNVAFCGYWGVLLAFEIKAKHRVAAAGTAFTMVFSAFLWWL</sequence>
<gene>
    <name evidence="2" type="ORF">C1850_07245</name>
</gene>
<name>A0A369NXY3_9ACTN</name>
<feature type="transmembrane region" description="Helical" evidence="1">
    <location>
        <begin position="57"/>
        <end position="76"/>
    </location>
</feature>
<dbReference type="AlphaFoldDB" id="A0A369NXY3"/>
<keyword evidence="1" id="KW-0812">Transmembrane</keyword>
<dbReference type="RefSeq" id="WP_114549165.1">
    <property type="nucleotide sequence ID" value="NZ_DBGDPA010000033.1"/>
</dbReference>
<accession>A0A369NXY3</accession>
<feature type="transmembrane region" description="Helical" evidence="1">
    <location>
        <begin position="30"/>
        <end position="51"/>
    </location>
</feature>
<comment type="caution">
    <text evidence="2">The sequence shown here is derived from an EMBL/GenBank/DDBJ whole genome shotgun (WGS) entry which is preliminary data.</text>
</comment>
<evidence type="ECO:0000256" key="1">
    <source>
        <dbReference type="SAM" id="Phobius"/>
    </source>
</evidence>
<dbReference type="EMBL" id="PPUT01000017">
    <property type="protein sequence ID" value="RDC43864.1"/>
    <property type="molecule type" value="Genomic_DNA"/>
</dbReference>
<feature type="transmembrane region" description="Helical" evidence="1">
    <location>
        <begin position="83"/>
        <end position="101"/>
    </location>
</feature>
<protein>
    <submittedName>
        <fullName evidence="2">Uncharacterized protein</fullName>
    </submittedName>
</protein>
<evidence type="ECO:0000313" key="3">
    <source>
        <dbReference type="Proteomes" id="UP000253805"/>
    </source>
</evidence>
<evidence type="ECO:0000313" key="2">
    <source>
        <dbReference type="EMBL" id="RDC43864.1"/>
    </source>
</evidence>
<proteinExistence type="predicted"/>